<reference evidence="1" key="1">
    <citation type="submission" date="2021-11" db="EMBL/GenBank/DDBJ databases">
        <title>Study of the species diversity of bacterial strains isolated from a unique natural object - Shulgan-Tash cave (Bashkiria).</title>
        <authorList>
            <person name="Sazanova A.L."/>
            <person name="Chirak E.R."/>
            <person name="Safronova V.I."/>
        </authorList>
    </citation>
    <scope>NUCLEOTIDE SEQUENCE</scope>
    <source>
        <strain evidence="1">P1</strain>
    </source>
</reference>
<evidence type="ECO:0000313" key="1">
    <source>
        <dbReference type="EMBL" id="UUZ45942.1"/>
    </source>
</evidence>
<accession>A0AC61U7X0</accession>
<evidence type="ECO:0000313" key="2">
    <source>
        <dbReference type="Proteomes" id="UP001059663"/>
    </source>
</evidence>
<proteinExistence type="predicted"/>
<gene>
    <name evidence="1" type="ORF">LP422_08730</name>
</gene>
<name>A0AC61U7X0_9MICO</name>
<dbReference type="Proteomes" id="UP001059663">
    <property type="component" value="Chromosome"/>
</dbReference>
<sequence length="300" mass="32748">MLDVGGDIFSPLPLNAVQHQILERVDRNAQTLVQGPPGTGKTHTAAALLSHLLARGKRVLVTAHTDRALYEVRGKLPELIRPLAVSVIGASRSDMAELRTAVDTISRNATDHDVTQTDQQIEETLTHVQDLRGERQRLNGLLLNARERETTVLSHAGYSGTPAAIAQQYEGEQEANSWITDLIDPSSHPAHVLSDAEAVEWLGLLRDERLLTHGEQSTRRALDIAGLPSPDAFAGMADSLNVAEGRNQSFQSLSAHPARKPLGDLHAEDRRSFRDRLEAVVSPGQRHLAAASRVARRGHH</sequence>
<protein>
    <submittedName>
        <fullName evidence="1">AAA family ATPase</fullName>
    </submittedName>
</protein>
<dbReference type="EMBL" id="CP087977">
    <property type="protein sequence ID" value="UUZ45942.1"/>
    <property type="molecule type" value="Genomic_DNA"/>
</dbReference>
<organism evidence="1 2">
    <name type="scientific">Janibacter limosus</name>
    <dbReference type="NCBI Taxonomy" id="53458"/>
    <lineage>
        <taxon>Bacteria</taxon>
        <taxon>Bacillati</taxon>
        <taxon>Actinomycetota</taxon>
        <taxon>Actinomycetes</taxon>
        <taxon>Micrococcales</taxon>
        <taxon>Intrasporangiaceae</taxon>
        <taxon>Janibacter</taxon>
    </lineage>
</organism>